<sequence length="168" mass="20049">MQSVVEAIYDEIDELYGKADILYSTWMKSVAEREVNRSYTDINNREKTSYELRVEFNGVCFRIRWLEVQFVKRGNKTLRLTKNITCPESGKHKMSQFKKGDEWELRLIEMLEESLSQIRYKLKHLMKAHSSIVWASKPNKQPLVTKEMKDRVERKVRSMKKVKESLQK</sequence>
<dbReference type="AlphaFoldDB" id="A0AAP6ZNJ5"/>
<dbReference type="InterPro" id="IPR045809">
    <property type="entry name" value="MobI"/>
</dbReference>
<proteinExistence type="predicted"/>
<comment type="caution">
    <text evidence="1">The sequence shown here is derived from an EMBL/GenBank/DDBJ whole genome shotgun (WGS) entry which is preliminary data.</text>
</comment>
<evidence type="ECO:0000313" key="1">
    <source>
        <dbReference type="EMBL" id="NOJ25204.1"/>
    </source>
</evidence>
<reference evidence="1 2" key="1">
    <citation type="submission" date="2019-09" db="EMBL/GenBank/DDBJ databases">
        <title>Draft genome sequencing and comparative genomics of hatchery-associated Vibrios.</title>
        <authorList>
            <person name="Kehlet-Delgado H."/>
            <person name="Mueller R.S."/>
        </authorList>
    </citation>
    <scope>NUCLEOTIDE SEQUENCE [LARGE SCALE GENOMIC DNA]</scope>
    <source>
        <strain evidence="1 2">09-121-3</strain>
    </source>
</reference>
<dbReference type="RefSeq" id="WP_171353700.1">
    <property type="nucleotide sequence ID" value="NZ_VTXP01000015.1"/>
</dbReference>
<dbReference type="Proteomes" id="UP000576645">
    <property type="component" value="Unassembled WGS sequence"/>
</dbReference>
<name>A0AAP6ZNJ5_9VIBR</name>
<organism evidence="1 2">
    <name type="scientific">Vibrio coralliilyticus</name>
    <dbReference type="NCBI Taxonomy" id="190893"/>
    <lineage>
        <taxon>Bacteria</taxon>
        <taxon>Pseudomonadati</taxon>
        <taxon>Pseudomonadota</taxon>
        <taxon>Gammaproteobacteria</taxon>
        <taxon>Vibrionales</taxon>
        <taxon>Vibrionaceae</taxon>
        <taxon>Vibrio</taxon>
    </lineage>
</organism>
<dbReference type="EMBL" id="VTXP01000015">
    <property type="protein sequence ID" value="NOJ25204.1"/>
    <property type="molecule type" value="Genomic_DNA"/>
</dbReference>
<protein>
    <submittedName>
        <fullName evidence="1">Uncharacterized protein</fullName>
    </submittedName>
</protein>
<evidence type="ECO:0000313" key="2">
    <source>
        <dbReference type="Proteomes" id="UP000576645"/>
    </source>
</evidence>
<accession>A0AAP6ZNJ5</accession>
<gene>
    <name evidence="1" type="ORF">F0238_20995</name>
</gene>
<dbReference type="Pfam" id="PF19456">
    <property type="entry name" value="MobI"/>
    <property type="match status" value="1"/>
</dbReference>